<protein>
    <submittedName>
        <fullName evidence="1">Uncharacterized protein</fullName>
    </submittedName>
</protein>
<dbReference type="Proteomes" id="UP000184611">
    <property type="component" value="Unassembled WGS sequence"/>
</dbReference>
<accession>A0A1M7ZUU8</accession>
<dbReference type="EMBL" id="FRYK01000001">
    <property type="protein sequence ID" value="SHO72654.1"/>
    <property type="molecule type" value="Genomic_DNA"/>
</dbReference>
<keyword evidence="2" id="KW-1185">Reference proteome</keyword>
<dbReference type="RefSeq" id="WP_084530224.1">
    <property type="nucleotide sequence ID" value="NZ_CBCSEA010000002.1"/>
</dbReference>
<reference evidence="2" key="1">
    <citation type="submission" date="2016-12" db="EMBL/GenBank/DDBJ databases">
        <authorList>
            <person name="Varghese N."/>
            <person name="Submissions S."/>
        </authorList>
    </citation>
    <scope>NUCLEOTIDE SEQUENCE [LARGE SCALE GENOMIC DNA]</scope>
    <source>
        <strain evidence="2">DSM 18830</strain>
    </source>
</reference>
<name>A0A1M7ZUU8_9FLAO</name>
<evidence type="ECO:0000313" key="2">
    <source>
        <dbReference type="Proteomes" id="UP000184611"/>
    </source>
</evidence>
<organism evidence="1 2">
    <name type="scientific">Flavobacterium cucumis</name>
    <dbReference type="NCBI Taxonomy" id="416016"/>
    <lineage>
        <taxon>Bacteria</taxon>
        <taxon>Pseudomonadati</taxon>
        <taxon>Bacteroidota</taxon>
        <taxon>Flavobacteriia</taxon>
        <taxon>Flavobacteriales</taxon>
        <taxon>Flavobacteriaceae</taxon>
        <taxon>Flavobacterium</taxon>
    </lineage>
</organism>
<dbReference type="STRING" id="416016.SAMN05443547_0992"/>
<gene>
    <name evidence="1" type="ORF">SAMN05443547_0992</name>
</gene>
<dbReference type="AlphaFoldDB" id="A0A1M7ZUU8"/>
<proteinExistence type="predicted"/>
<evidence type="ECO:0000313" key="1">
    <source>
        <dbReference type="EMBL" id="SHO72654.1"/>
    </source>
</evidence>
<sequence>MMPFEDIELTVKTFHKHGLTKEAALWLLKVYELEHPNFAGFEFREAAKPDYILMTAEGNIGGPQIIRIPENTFQFPLVLMLNLLAHEMMHVKQKAPEVAMQDKNEREWQAYYEMLFHKEFPLIPKTSVHHQKFFAEKAMIYYNRSEKEANPLRLKYENQKIEIEELIKSLG</sequence>